<dbReference type="CDD" id="cd01398">
    <property type="entry name" value="RPI_A"/>
    <property type="match status" value="1"/>
</dbReference>
<dbReference type="RefSeq" id="WP_284260439.1">
    <property type="nucleotide sequence ID" value="NZ_BSOW01000001.1"/>
</dbReference>
<comment type="caution">
    <text evidence="3">The sequence shown here is derived from an EMBL/GenBank/DDBJ whole genome shotgun (WGS) entry which is preliminary data.</text>
</comment>
<dbReference type="SUPFAM" id="SSF100950">
    <property type="entry name" value="NagB/RpiA/CoA transferase-like"/>
    <property type="match status" value="1"/>
</dbReference>
<evidence type="ECO:0000313" key="4">
    <source>
        <dbReference type="Proteomes" id="UP001156905"/>
    </source>
</evidence>
<dbReference type="Gene3D" id="3.30.70.260">
    <property type="match status" value="1"/>
</dbReference>
<reference evidence="4" key="1">
    <citation type="journal article" date="2019" name="Int. J. Syst. Evol. Microbiol.">
        <title>The Global Catalogue of Microorganisms (GCM) 10K type strain sequencing project: providing services to taxonomists for standard genome sequencing and annotation.</title>
        <authorList>
            <consortium name="The Broad Institute Genomics Platform"/>
            <consortium name="The Broad Institute Genome Sequencing Center for Infectious Disease"/>
            <person name="Wu L."/>
            <person name="Ma J."/>
        </authorList>
    </citation>
    <scope>NUCLEOTIDE SEQUENCE [LARGE SCALE GENOMIC DNA]</scope>
    <source>
        <strain evidence="4">NBRC 102520</strain>
    </source>
</reference>
<dbReference type="InterPro" id="IPR037171">
    <property type="entry name" value="NagB/RpiA_transferase-like"/>
</dbReference>
<evidence type="ECO:0000256" key="1">
    <source>
        <dbReference type="ARBA" id="ARBA00023235"/>
    </source>
</evidence>
<dbReference type="InterPro" id="IPR020672">
    <property type="entry name" value="Ribose5P_isomerase_typA_subgr"/>
</dbReference>
<sequence>MDMDQLKRQAAARALEEVRDGMQLGLGTGSTAKHFVELLGERVRAGLKVIGVPTSEATRADAVRCGVPLTTLDEIDHLDITVDGADEVDHELNLIKGGGGALLREKIVAAASDRMIVIADDSKWVATLGRFPLPVEVIPFGLGATRRAIEKAFAQSGVSGQMALRKAKDGHVFVTDGGHWILDAHLGRIEDPARLAVALSAIPGVVEHGLFIGLAGSAVLAGGEGIRVIERRKPKGD</sequence>
<comment type="similarity">
    <text evidence="2">Belongs to the ribose 5-phosphate isomerase family.</text>
</comment>
<organism evidence="3 4">
    <name type="scientific">Bradyrhizobium iriomotense</name>
    <dbReference type="NCBI Taxonomy" id="441950"/>
    <lineage>
        <taxon>Bacteria</taxon>
        <taxon>Pseudomonadati</taxon>
        <taxon>Pseudomonadota</taxon>
        <taxon>Alphaproteobacteria</taxon>
        <taxon>Hyphomicrobiales</taxon>
        <taxon>Nitrobacteraceae</taxon>
        <taxon>Bradyrhizobium</taxon>
    </lineage>
</organism>
<gene>
    <name evidence="2 3" type="primary">rpiA</name>
    <name evidence="3" type="ORF">GCM10007857_04050</name>
</gene>
<dbReference type="Proteomes" id="UP001156905">
    <property type="component" value="Unassembled WGS sequence"/>
</dbReference>
<comment type="function">
    <text evidence="2">Catalyzes the reversible conversion of ribose-5-phosphate to ribulose 5-phosphate.</text>
</comment>
<feature type="binding site" evidence="2">
    <location>
        <position position="123"/>
    </location>
    <ligand>
        <name>substrate</name>
    </ligand>
</feature>
<dbReference type="InterPro" id="IPR050262">
    <property type="entry name" value="Ribose-5P_isomerase"/>
</dbReference>
<dbReference type="SUPFAM" id="SSF75445">
    <property type="entry name" value="D-ribose-5-phosphate isomerase (RpiA), lid domain"/>
    <property type="match status" value="1"/>
</dbReference>
<feature type="binding site" evidence="2">
    <location>
        <begin position="83"/>
        <end position="86"/>
    </location>
    <ligand>
        <name>substrate</name>
    </ligand>
</feature>
<dbReference type="EMBL" id="BSOW01000001">
    <property type="protein sequence ID" value="GLR83695.1"/>
    <property type="molecule type" value="Genomic_DNA"/>
</dbReference>
<evidence type="ECO:0000313" key="3">
    <source>
        <dbReference type="EMBL" id="GLR83695.1"/>
    </source>
</evidence>
<feature type="binding site" evidence="2">
    <location>
        <begin position="96"/>
        <end position="99"/>
    </location>
    <ligand>
        <name>substrate</name>
    </ligand>
</feature>
<accession>A0ABQ6ASV0</accession>
<comment type="subunit">
    <text evidence="2">Homodimer.</text>
</comment>
<dbReference type="PANTHER" id="PTHR43748:SF3">
    <property type="entry name" value="RIBOSE-5-PHOSPHATE ISOMERASE 3, CHLOROPLASTIC-RELATED"/>
    <property type="match status" value="1"/>
</dbReference>
<dbReference type="NCBIfam" id="NF001924">
    <property type="entry name" value="PRK00702.1"/>
    <property type="match status" value="1"/>
</dbReference>
<protein>
    <recommendedName>
        <fullName evidence="2">Ribose-5-phosphate isomerase A</fullName>
        <ecNumber evidence="2">5.3.1.6</ecNumber>
    </recommendedName>
    <alternativeName>
        <fullName evidence="2">Phosphoriboisomerase A</fullName>
        <shortName evidence="2">PRI</shortName>
    </alternativeName>
</protein>
<feature type="binding site" evidence="2">
    <location>
        <begin position="28"/>
        <end position="31"/>
    </location>
    <ligand>
        <name>substrate</name>
    </ligand>
</feature>
<comment type="catalytic activity">
    <reaction evidence="2">
        <text>aldehydo-D-ribose 5-phosphate = D-ribulose 5-phosphate</text>
        <dbReference type="Rhea" id="RHEA:14657"/>
        <dbReference type="ChEBI" id="CHEBI:58121"/>
        <dbReference type="ChEBI" id="CHEBI:58273"/>
        <dbReference type="EC" id="5.3.1.6"/>
    </reaction>
</comment>
<keyword evidence="1 2" id="KW-0413">Isomerase</keyword>
<dbReference type="HAMAP" id="MF_00170">
    <property type="entry name" value="Rib_5P_isom_A"/>
    <property type="match status" value="1"/>
</dbReference>
<proteinExistence type="inferred from homology"/>
<dbReference type="PANTHER" id="PTHR43748">
    <property type="entry name" value="RIBOSE-5-PHOSPHATE ISOMERASE 3, CHLOROPLASTIC-RELATED"/>
    <property type="match status" value="1"/>
</dbReference>
<comment type="pathway">
    <text evidence="2">Carbohydrate degradation; pentose phosphate pathway; D-ribose 5-phosphate from D-ribulose 5-phosphate (non-oxidative stage): step 1/1.</text>
</comment>
<keyword evidence="4" id="KW-1185">Reference proteome</keyword>
<dbReference type="Pfam" id="PF06026">
    <property type="entry name" value="Rib_5-P_isom_A"/>
    <property type="match status" value="1"/>
</dbReference>
<dbReference type="NCBIfam" id="TIGR00021">
    <property type="entry name" value="rpiA"/>
    <property type="match status" value="1"/>
</dbReference>
<dbReference type="GO" id="GO:0016853">
    <property type="term" value="F:isomerase activity"/>
    <property type="evidence" value="ECO:0007669"/>
    <property type="project" value="UniProtKB-KW"/>
</dbReference>
<evidence type="ECO:0000256" key="2">
    <source>
        <dbReference type="HAMAP-Rule" id="MF_00170"/>
    </source>
</evidence>
<dbReference type="InterPro" id="IPR004788">
    <property type="entry name" value="Ribose5P_isomerase_type_A"/>
</dbReference>
<dbReference type="EC" id="5.3.1.6" evidence="2"/>
<feature type="active site" description="Proton acceptor" evidence="2">
    <location>
        <position position="105"/>
    </location>
</feature>
<name>A0ABQ6ASV0_9BRAD</name>
<dbReference type="Gene3D" id="3.40.50.1360">
    <property type="match status" value="1"/>
</dbReference>